<feature type="chain" id="PRO_5040490007" description="Cyclin-like domain-containing protein" evidence="5">
    <location>
        <begin position="22"/>
        <end position="268"/>
    </location>
</feature>
<comment type="similarity">
    <text evidence="4">Belongs to the cyclin family.</text>
</comment>
<protein>
    <recommendedName>
        <fullName evidence="6">Cyclin-like domain-containing protein</fullName>
    </recommendedName>
</protein>
<evidence type="ECO:0000256" key="5">
    <source>
        <dbReference type="SAM" id="SignalP"/>
    </source>
</evidence>
<dbReference type="Gene3D" id="1.10.472.10">
    <property type="entry name" value="Cyclin-like"/>
    <property type="match status" value="1"/>
</dbReference>
<evidence type="ECO:0000256" key="3">
    <source>
        <dbReference type="ARBA" id="ARBA00023306"/>
    </source>
</evidence>
<keyword evidence="8" id="KW-1185">Reference proteome</keyword>
<dbReference type="SUPFAM" id="SSF47954">
    <property type="entry name" value="Cyclin-like"/>
    <property type="match status" value="1"/>
</dbReference>
<evidence type="ECO:0000259" key="6">
    <source>
        <dbReference type="SMART" id="SM00385"/>
    </source>
</evidence>
<dbReference type="InterPro" id="IPR006671">
    <property type="entry name" value="Cyclin_N"/>
</dbReference>
<dbReference type="Proteomes" id="UP001153076">
    <property type="component" value="Unassembled WGS sequence"/>
</dbReference>
<dbReference type="GO" id="GO:0051301">
    <property type="term" value="P:cell division"/>
    <property type="evidence" value="ECO:0007669"/>
    <property type="project" value="UniProtKB-KW"/>
</dbReference>
<dbReference type="PANTHER" id="PTHR10177">
    <property type="entry name" value="CYCLINS"/>
    <property type="match status" value="1"/>
</dbReference>
<dbReference type="InterPro" id="IPR013763">
    <property type="entry name" value="Cyclin-like_dom"/>
</dbReference>
<dbReference type="SMART" id="SM00385">
    <property type="entry name" value="CYCLIN"/>
    <property type="match status" value="1"/>
</dbReference>
<dbReference type="AlphaFoldDB" id="A0A9Q1KTD8"/>
<keyword evidence="1" id="KW-0132">Cell division</keyword>
<evidence type="ECO:0000313" key="7">
    <source>
        <dbReference type="EMBL" id="KAJ8450581.1"/>
    </source>
</evidence>
<proteinExistence type="inferred from homology"/>
<dbReference type="GO" id="GO:0044772">
    <property type="term" value="P:mitotic cell cycle phase transition"/>
    <property type="evidence" value="ECO:0007669"/>
    <property type="project" value="InterPro"/>
</dbReference>
<accession>A0A9Q1KTD8</accession>
<gene>
    <name evidence="7" type="ORF">Cgig2_020218</name>
</gene>
<dbReference type="OrthoDB" id="5590282at2759"/>
<evidence type="ECO:0000256" key="4">
    <source>
        <dbReference type="RuleBase" id="RU000383"/>
    </source>
</evidence>
<name>A0A9Q1KTD8_9CARY</name>
<reference evidence="7" key="1">
    <citation type="submission" date="2022-04" db="EMBL/GenBank/DDBJ databases">
        <title>Carnegiea gigantea Genome sequencing and assembly v2.</title>
        <authorList>
            <person name="Copetti D."/>
            <person name="Sanderson M.J."/>
            <person name="Burquez A."/>
            <person name="Wojciechowski M.F."/>
        </authorList>
    </citation>
    <scope>NUCLEOTIDE SEQUENCE</scope>
    <source>
        <strain evidence="7">SGP5-SGP5p</strain>
        <tissue evidence="7">Aerial part</tissue>
    </source>
</reference>
<comment type="caution">
    <text evidence="7">The sequence shown here is derived from an EMBL/GenBank/DDBJ whole genome shotgun (WGS) entry which is preliminary data.</text>
</comment>
<organism evidence="7 8">
    <name type="scientific">Carnegiea gigantea</name>
    <dbReference type="NCBI Taxonomy" id="171969"/>
    <lineage>
        <taxon>Eukaryota</taxon>
        <taxon>Viridiplantae</taxon>
        <taxon>Streptophyta</taxon>
        <taxon>Embryophyta</taxon>
        <taxon>Tracheophyta</taxon>
        <taxon>Spermatophyta</taxon>
        <taxon>Magnoliopsida</taxon>
        <taxon>eudicotyledons</taxon>
        <taxon>Gunneridae</taxon>
        <taxon>Pentapetalae</taxon>
        <taxon>Caryophyllales</taxon>
        <taxon>Cactineae</taxon>
        <taxon>Cactaceae</taxon>
        <taxon>Cactoideae</taxon>
        <taxon>Echinocereeae</taxon>
        <taxon>Carnegiea</taxon>
    </lineage>
</organism>
<dbReference type="GO" id="GO:0016538">
    <property type="term" value="F:cyclin-dependent protein serine/threonine kinase regulator activity"/>
    <property type="evidence" value="ECO:0007669"/>
    <property type="project" value="InterPro"/>
</dbReference>
<keyword evidence="5" id="KW-0732">Signal</keyword>
<evidence type="ECO:0000256" key="2">
    <source>
        <dbReference type="ARBA" id="ARBA00023127"/>
    </source>
</evidence>
<feature type="signal peptide" evidence="5">
    <location>
        <begin position="1"/>
        <end position="21"/>
    </location>
</feature>
<dbReference type="InterPro" id="IPR036915">
    <property type="entry name" value="Cyclin-like_sf"/>
</dbReference>
<sequence length="268" mass="31140">MSTDCLLLLTIVLIGVAPKSQKVVFNFRYKKSMSKEFDEKLFNEEKERCIKSATQQGHKHLKLVQFKSDWTDVFLQKVVIVADKDGSAEVLARSRFGIPVTILRGSWTDLKQLSWTKLKESPTCSVVQVLQTCGEGVFDYMPRQSHSYVKARMILVDWLVEVRSYKFELLPEILYLAIDLIDPYLSKKVVRRKELQLVGIASMLSASKCEEIWAAEVNVFICMSDNAYTHEQILAMEKQVLLRRWKWNLTVRYSLCLSRWVHQSHRSL</sequence>
<keyword evidence="3" id="KW-0131">Cell cycle</keyword>
<dbReference type="InterPro" id="IPR039361">
    <property type="entry name" value="Cyclin"/>
</dbReference>
<dbReference type="Pfam" id="PF00134">
    <property type="entry name" value="Cyclin_N"/>
    <property type="match status" value="1"/>
</dbReference>
<feature type="domain" description="Cyclin-like" evidence="6">
    <location>
        <begin position="157"/>
        <end position="242"/>
    </location>
</feature>
<dbReference type="FunFam" id="1.10.472.10:FF:000001">
    <property type="entry name" value="G2/mitotic-specific cyclin"/>
    <property type="match status" value="1"/>
</dbReference>
<dbReference type="EMBL" id="JAKOGI010000014">
    <property type="protein sequence ID" value="KAJ8450581.1"/>
    <property type="molecule type" value="Genomic_DNA"/>
</dbReference>
<keyword evidence="2 4" id="KW-0195">Cyclin</keyword>
<evidence type="ECO:0000256" key="1">
    <source>
        <dbReference type="ARBA" id="ARBA00022618"/>
    </source>
</evidence>
<evidence type="ECO:0000313" key="8">
    <source>
        <dbReference type="Proteomes" id="UP001153076"/>
    </source>
</evidence>